<evidence type="ECO:0000313" key="3">
    <source>
        <dbReference type="Proteomes" id="UP000603453"/>
    </source>
</evidence>
<proteinExistence type="predicted"/>
<evidence type="ECO:0000313" key="2">
    <source>
        <dbReference type="EMBL" id="KAG2200226.1"/>
    </source>
</evidence>
<accession>A0A8H7UVJ7</accession>
<reference evidence="2" key="1">
    <citation type="submission" date="2020-12" db="EMBL/GenBank/DDBJ databases">
        <title>Metabolic potential, ecology and presence of endohyphal bacteria is reflected in genomic diversity of Mucoromycotina.</title>
        <authorList>
            <person name="Muszewska A."/>
            <person name="Okrasinska A."/>
            <person name="Steczkiewicz K."/>
            <person name="Drgas O."/>
            <person name="Orlowska M."/>
            <person name="Perlinska-Lenart U."/>
            <person name="Aleksandrzak-Piekarczyk T."/>
            <person name="Szatraj K."/>
            <person name="Zielenkiewicz U."/>
            <person name="Pilsyk S."/>
            <person name="Malc E."/>
            <person name="Mieczkowski P."/>
            <person name="Kruszewska J.S."/>
            <person name="Biernat P."/>
            <person name="Pawlowska J."/>
        </authorList>
    </citation>
    <scope>NUCLEOTIDE SEQUENCE</scope>
    <source>
        <strain evidence="2">WA0000017839</strain>
    </source>
</reference>
<name>A0A8H7UVJ7_9FUNG</name>
<keyword evidence="1" id="KW-0812">Transmembrane</keyword>
<keyword evidence="3" id="KW-1185">Reference proteome</keyword>
<dbReference type="OrthoDB" id="2283553at2759"/>
<gene>
    <name evidence="2" type="ORF">INT47_009864</name>
</gene>
<dbReference type="Proteomes" id="UP000603453">
    <property type="component" value="Unassembled WGS sequence"/>
</dbReference>
<comment type="caution">
    <text evidence="2">The sequence shown here is derived from an EMBL/GenBank/DDBJ whole genome shotgun (WGS) entry which is preliminary data.</text>
</comment>
<dbReference type="AlphaFoldDB" id="A0A8H7UVJ7"/>
<feature type="transmembrane region" description="Helical" evidence="1">
    <location>
        <begin position="25"/>
        <end position="48"/>
    </location>
</feature>
<dbReference type="EMBL" id="JAEPRD010000086">
    <property type="protein sequence ID" value="KAG2200226.1"/>
    <property type="molecule type" value="Genomic_DNA"/>
</dbReference>
<protein>
    <submittedName>
        <fullName evidence="2">Uncharacterized protein</fullName>
    </submittedName>
</protein>
<keyword evidence="1" id="KW-1133">Transmembrane helix</keyword>
<evidence type="ECO:0000256" key="1">
    <source>
        <dbReference type="SAM" id="Phobius"/>
    </source>
</evidence>
<organism evidence="2 3">
    <name type="scientific">Mucor saturninus</name>
    <dbReference type="NCBI Taxonomy" id="64648"/>
    <lineage>
        <taxon>Eukaryota</taxon>
        <taxon>Fungi</taxon>
        <taxon>Fungi incertae sedis</taxon>
        <taxon>Mucoromycota</taxon>
        <taxon>Mucoromycotina</taxon>
        <taxon>Mucoromycetes</taxon>
        <taxon>Mucorales</taxon>
        <taxon>Mucorineae</taxon>
        <taxon>Mucoraceae</taxon>
        <taxon>Mucor</taxon>
    </lineage>
</organism>
<keyword evidence="1" id="KW-0472">Membrane</keyword>
<sequence length="134" mass="14878">MDVTLQKRGSTFATNTEHTPAFTTVHIIAAVIGIVGAIAVTITIFLYCKKRKHDSLLKIKSDIEQDMLQRAPATRFGQFATDFDHSSSAPEQVTRVSPMMQQHQLQIKLLQVPTHNRTLSSSNTVVPPPPPYQP</sequence>